<name>A0ABU7V160_9GAMM</name>
<dbReference type="RefSeq" id="WP_331704090.1">
    <property type="nucleotide sequence ID" value="NZ_JAZHBO010000002.1"/>
</dbReference>
<organism evidence="3 4">
    <name type="scientific">Aquilutibacter rugosus</name>
    <dbReference type="NCBI Taxonomy" id="3115820"/>
    <lineage>
        <taxon>Bacteria</taxon>
        <taxon>Pseudomonadati</taxon>
        <taxon>Pseudomonadota</taxon>
        <taxon>Gammaproteobacteria</taxon>
        <taxon>Lysobacterales</taxon>
        <taxon>Lysobacteraceae</taxon>
        <taxon>Aquilutibacter</taxon>
    </lineage>
</organism>
<dbReference type="EMBL" id="JAZHBO010000002">
    <property type="protein sequence ID" value="MEF2156253.1"/>
    <property type="molecule type" value="Genomic_DNA"/>
</dbReference>
<evidence type="ECO:0000313" key="3">
    <source>
        <dbReference type="EMBL" id="MEF2156253.1"/>
    </source>
</evidence>
<protein>
    <recommendedName>
        <fullName evidence="2">GTP cyclohydrolase FolE2</fullName>
        <ecNumber evidence="2">3.5.4.16</ecNumber>
    </recommendedName>
</protein>
<dbReference type="EC" id="3.5.4.16" evidence="2"/>
<dbReference type="PANTHER" id="PTHR36445">
    <property type="entry name" value="GTP CYCLOHYDROLASE MPTA"/>
    <property type="match status" value="1"/>
</dbReference>
<comment type="function">
    <text evidence="2">Converts GTP to 7,8-dihydroneopterin triphosphate.</text>
</comment>
<evidence type="ECO:0000256" key="1">
    <source>
        <dbReference type="ARBA" id="ARBA00022801"/>
    </source>
</evidence>
<gene>
    <name evidence="2 3" type="primary">folE2</name>
    <name evidence="3" type="ORF">V3390_08450</name>
</gene>
<dbReference type="Proteomes" id="UP001356170">
    <property type="component" value="Unassembled WGS sequence"/>
</dbReference>
<evidence type="ECO:0000256" key="2">
    <source>
        <dbReference type="HAMAP-Rule" id="MF_01527"/>
    </source>
</evidence>
<proteinExistence type="inferred from homology"/>
<comment type="similarity">
    <text evidence="2">Belongs to the GTP cyclohydrolase IV family.</text>
</comment>
<comment type="catalytic activity">
    <reaction evidence="2">
        <text>GTP + H2O = 7,8-dihydroneopterin 3'-triphosphate + formate + H(+)</text>
        <dbReference type="Rhea" id="RHEA:17473"/>
        <dbReference type="ChEBI" id="CHEBI:15377"/>
        <dbReference type="ChEBI" id="CHEBI:15378"/>
        <dbReference type="ChEBI" id="CHEBI:15740"/>
        <dbReference type="ChEBI" id="CHEBI:37565"/>
        <dbReference type="ChEBI" id="CHEBI:58462"/>
        <dbReference type="EC" id="3.5.4.16"/>
    </reaction>
</comment>
<evidence type="ECO:0000313" key="4">
    <source>
        <dbReference type="Proteomes" id="UP001356170"/>
    </source>
</evidence>
<dbReference type="GO" id="GO:0003934">
    <property type="term" value="F:GTP cyclohydrolase I activity"/>
    <property type="evidence" value="ECO:0007669"/>
    <property type="project" value="UniProtKB-EC"/>
</dbReference>
<dbReference type="Pfam" id="PF02649">
    <property type="entry name" value="GCHY-1"/>
    <property type="match status" value="1"/>
</dbReference>
<dbReference type="Gene3D" id="3.10.270.10">
    <property type="entry name" value="Urate Oxidase"/>
    <property type="match status" value="1"/>
</dbReference>
<feature type="site" description="May be catalytically important" evidence="2">
    <location>
        <position position="153"/>
    </location>
</feature>
<comment type="pathway">
    <text evidence="2">Cofactor biosynthesis; 7,8-dihydroneopterin triphosphate biosynthesis; 7,8-dihydroneopterin triphosphate from GTP: step 1/1.</text>
</comment>
<dbReference type="InterPro" id="IPR003801">
    <property type="entry name" value="GTP_cyclohydrolase_FolE2/MptA"/>
</dbReference>
<accession>A0ABU7V160</accession>
<keyword evidence="4" id="KW-1185">Reference proteome</keyword>
<dbReference type="InterPro" id="IPR022838">
    <property type="entry name" value="GTP_cyclohydrolase_FolE2"/>
</dbReference>
<keyword evidence="1 2" id="KW-0378">Hydrolase</keyword>
<sequence length="305" mass="32551">MDIPKTQPLPDVAHETAAHGRTLDWVGMSHVALPLQWQGRTLAADADVEVNLIDAQARGIHMSRLYLHVQDAFADAEPNAATLGQVLQQLIDSQGKGSDAARLTLRFSPLLSRKALASDNRGWRSYPVTLTAEQGPQGITLRLALTVQYSSTCPASAALSRRANADAFEARFGAQGESVSTQHVSDWLAGADGLAATPHAQRSNAHVEVTLAAGTQSLPIESLLDALEAALATVVQTAVKRADEQAFARLNAQHLMFCEDAARRVAMVLSARTDVVRFSARVEHLESLHAHDAVATVHGSGAARV</sequence>
<comment type="caution">
    <text evidence="3">The sequence shown here is derived from an EMBL/GenBank/DDBJ whole genome shotgun (WGS) entry which is preliminary data.</text>
</comment>
<dbReference type="NCBIfam" id="NF010200">
    <property type="entry name" value="PRK13674.1-1"/>
    <property type="match status" value="1"/>
</dbReference>
<dbReference type="HAMAP" id="MF_01527_B">
    <property type="entry name" value="GTP_cyclohydrol_B"/>
    <property type="match status" value="1"/>
</dbReference>
<reference evidence="3 4" key="1">
    <citation type="submission" date="2024-01" db="EMBL/GenBank/DDBJ databases">
        <title>Novel species of the genus Luteimonas isolated from rivers.</title>
        <authorList>
            <person name="Lu H."/>
        </authorList>
    </citation>
    <scope>NUCLEOTIDE SEQUENCE [LARGE SCALE GENOMIC DNA]</scope>
    <source>
        <strain evidence="3 4">FXH3W</strain>
    </source>
</reference>
<dbReference type="PANTHER" id="PTHR36445:SF1">
    <property type="entry name" value="GTP CYCLOHYDROLASE MPTA"/>
    <property type="match status" value="1"/>
</dbReference>